<evidence type="ECO:0000256" key="1">
    <source>
        <dbReference type="ARBA" id="ARBA00005854"/>
    </source>
</evidence>
<feature type="domain" description="D-isomer specific 2-hydroxyacid dehydrogenase NAD-binding" evidence="6">
    <location>
        <begin position="96"/>
        <end position="274"/>
    </location>
</feature>
<sequence>MKKVFLCEYIHPDAYAFLKAHAEVIREWDRLPEAEAVINRNLNISDEVIERATSLRVIGIHGTGVDDVDMESAKKHGIQVFSVPHLNSRSVAEMNVALMLALGRKIVQADRRLTEGAPVRMAELRGMEMCGKVLGLIGVGDISRQTADICRKGLGMQVIGWSRHLTEEKARAMTMAYAHSIAEVLKKADVVVIGVALTPETRQLMGKEQFEQMKSNAILINTTRGAVLDEQALYESLDGGIIAGAACDVFVDEPVDASHPLLTLDNFIATPHLGANTEEALKRVSMAVVQGVLKRLNTQR</sequence>
<dbReference type="GO" id="GO:0051287">
    <property type="term" value="F:NAD binding"/>
    <property type="evidence" value="ECO:0007669"/>
    <property type="project" value="InterPro"/>
</dbReference>
<evidence type="ECO:0000313" key="7">
    <source>
        <dbReference type="EMBL" id="TCO84673.1"/>
    </source>
</evidence>
<evidence type="ECO:0000259" key="5">
    <source>
        <dbReference type="Pfam" id="PF00389"/>
    </source>
</evidence>
<dbReference type="RefSeq" id="WP_132091398.1">
    <property type="nucleotide sequence ID" value="NZ_JANKAQ010000008.1"/>
</dbReference>
<dbReference type="Pfam" id="PF02826">
    <property type="entry name" value="2-Hacid_dh_C"/>
    <property type="match status" value="1"/>
</dbReference>
<keyword evidence="3" id="KW-0520">NAD</keyword>
<proteinExistence type="inferred from homology"/>
<organism evidence="7 8">
    <name type="scientific">Frisingicoccus caecimuris</name>
    <dbReference type="NCBI Taxonomy" id="1796636"/>
    <lineage>
        <taxon>Bacteria</taxon>
        <taxon>Bacillati</taxon>
        <taxon>Bacillota</taxon>
        <taxon>Clostridia</taxon>
        <taxon>Lachnospirales</taxon>
        <taxon>Lachnospiraceae</taxon>
        <taxon>Frisingicoccus</taxon>
    </lineage>
</organism>
<dbReference type="Gene3D" id="3.40.50.720">
    <property type="entry name" value="NAD(P)-binding Rossmann-like Domain"/>
    <property type="match status" value="2"/>
</dbReference>
<dbReference type="FunFam" id="3.40.50.720:FF:000203">
    <property type="entry name" value="D-3-phosphoglycerate dehydrogenase (SerA)"/>
    <property type="match status" value="1"/>
</dbReference>
<evidence type="ECO:0000256" key="4">
    <source>
        <dbReference type="RuleBase" id="RU003719"/>
    </source>
</evidence>
<reference evidence="7 8" key="1">
    <citation type="submission" date="2019-03" db="EMBL/GenBank/DDBJ databases">
        <title>Genomic Encyclopedia of Type Strains, Phase IV (KMG-IV): sequencing the most valuable type-strain genomes for metagenomic binning, comparative biology and taxonomic classification.</title>
        <authorList>
            <person name="Goeker M."/>
        </authorList>
    </citation>
    <scope>NUCLEOTIDE SEQUENCE [LARGE SCALE GENOMIC DNA]</scope>
    <source>
        <strain evidence="7 8">DSM 28559</strain>
    </source>
</reference>
<comment type="similarity">
    <text evidence="1 4">Belongs to the D-isomer specific 2-hydroxyacid dehydrogenase family.</text>
</comment>
<feature type="domain" description="D-isomer specific 2-hydroxyacid dehydrogenase catalytic" evidence="5">
    <location>
        <begin position="29"/>
        <end position="298"/>
    </location>
</feature>
<dbReference type="SUPFAM" id="SSF51735">
    <property type="entry name" value="NAD(P)-binding Rossmann-fold domains"/>
    <property type="match status" value="1"/>
</dbReference>
<name>A0A4R2LFJ3_9FIRM</name>
<evidence type="ECO:0000259" key="6">
    <source>
        <dbReference type="Pfam" id="PF02826"/>
    </source>
</evidence>
<dbReference type="Pfam" id="PF00389">
    <property type="entry name" value="2-Hacid_dh"/>
    <property type="match status" value="1"/>
</dbReference>
<dbReference type="PROSITE" id="PS00671">
    <property type="entry name" value="D_2_HYDROXYACID_DH_3"/>
    <property type="match status" value="1"/>
</dbReference>
<dbReference type="PANTHER" id="PTHR42789:SF1">
    <property type="entry name" value="D-ISOMER SPECIFIC 2-HYDROXYACID DEHYDROGENASE FAMILY PROTEIN (AFU_ORTHOLOGUE AFUA_6G10090)"/>
    <property type="match status" value="1"/>
</dbReference>
<dbReference type="Proteomes" id="UP000295711">
    <property type="component" value="Unassembled WGS sequence"/>
</dbReference>
<dbReference type="InterPro" id="IPR006139">
    <property type="entry name" value="D-isomer_2_OHA_DH_cat_dom"/>
</dbReference>
<dbReference type="InterPro" id="IPR029753">
    <property type="entry name" value="D-isomer_DH_CS"/>
</dbReference>
<evidence type="ECO:0000313" key="8">
    <source>
        <dbReference type="Proteomes" id="UP000295711"/>
    </source>
</evidence>
<keyword evidence="8" id="KW-1185">Reference proteome</keyword>
<comment type="caution">
    <text evidence="7">The sequence shown here is derived from an EMBL/GenBank/DDBJ whole genome shotgun (WGS) entry which is preliminary data.</text>
</comment>
<keyword evidence="2 4" id="KW-0560">Oxidoreductase</keyword>
<evidence type="ECO:0000256" key="2">
    <source>
        <dbReference type="ARBA" id="ARBA00023002"/>
    </source>
</evidence>
<dbReference type="AlphaFoldDB" id="A0A4R2LFJ3"/>
<dbReference type="InterPro" id="IPR036291">
    <property type="entry name" value="NAD(P)-bd_dom_sf"/>
</dbReference>
<dbReference type="InterPro" id="IPR006140">
    <property type="entry name" value="D-isomer_DH_NAD-bd"/>
</dbReference>
<dbReference type="OrthoDB" id="9805416at2"/>
<gene>
    <name evidence="7" type="ORF">EV212_106100</name>
</gene>
<dbReference type="GO" id="GO:0016616">
    <property type="term" value="F:oxidoreductase activity, acting on the CH-OH group of donors, NAD or NADP as acceptor"/>
    <property type="evidence" value="ECO:0007669"/>
    <property type="project" value="InterPro"/>
</dbReference>
<evidence type="ECO:0000256" key="3">
    <source>
        <dbReference type="ARBA" id="ARBA00023027"/>
    </source>
</evidence>
<dbReference type="PANTHER" id="PTHR42789">
    <property type="entry name" value="D-ISOMER SPECIFIC 2-HYDROXYACID DEHYDROGENASE FAMILY PROTEIN (AFU_ORTHOLOGUE AFUA_6G10090)"/>
    <property type="match status" value="1"/>
</dbReference>
<protein>
    <submittedName>
        <fullName evidence="7">D-3-phosphoglycerate dehydrogenase</fullName>
    </submittedName>
</protein>
<dbReference type="EMBL" id="SLXA01000006">
    <property type="protein sequence ID" value="TCO84673.1"/>
    <property type="molecule type" value="Genomic_DNA"/>
</dbReference>
<accession>A0A4R2LFJ3</accession>
<dbReference type="InterPro" id="IPR050857">
    <property type="entry name" value="D-2-hydroxyacid_DH"/>
</dbReference>
<dbReference type="SUPFAM" id="SSF52283">
    <property type="entry name" value="Formate/glycerate dehydrogenase catalytic domain-like"/>
    <property type="match status" value="1"/>
</dbReference>